<proteinExistence type="predicted"/>
<reference evidence="2" key="1">
    <citation type="journal article" date="2023" name="Plant J.">
        <title>The genome of the king protea, Protea cynaroides.</title>
        <authorList>
            <person name="Chang J."/>
            <person name="Duong T.A."/>
            <person name="Schoeman C."/>
            <person name="Ma X."/>
            <person name="Roodt D."/>
            <person name="Barker N."/>
            <person name="Li Z."/>
            <person name="Van de Peer Y."/>
            <person name="Mizrachi E."/>
        </authorList>
    </citation>
    <scope>NUCLEOTIDE SEQUENCE</scope>
    <source>
        <tissue evidence="2">Young leaves</tissue>
    </source>
</reference>
<keyword evidence="1" id="KW-0472">Membrane</keyword>
<dbReference type="OrthoDB" id="658695at2759"/>
<dbReference type="EMBL" id="JAMYWD010000009">
    <property type="protein sequence ID" value="KAJ4961439.1"/>
    <property type="molecule type" value="Genomic_DNA"/>
</dbReference>
<protein>
    <submittedName>
        <fullName evidence="2">Uncharacterized protein</fullName>
    </submittedName>
</protein>
<keyword evidence="1" id="KW-1133">Transmembrane helix</keyword>
<dbReference type="PANTHER" id="PTHR31170:SF25">
    <property type="entry name" value="BNAA09G04570D PROTEIN"/>
    <property type="match status" value="1"/>
</dbReference>
<dbReference type="AlphaFoldDB" id="A0A9Q0H8Y1"/>
<gene>
    <name evidence="2" type="ORF">NE237_021349</name>
</gene>
<sequence length="513" mass="59008">MICQFIYLFTSIFIHQNKAAFQMIILTLTLPNYLTQFSMTIPEGQKKVKKLHITSNHQPDDDQQLVRSSDFDGNEYLSRSNTADWVISIKQKLDRVSPFVTCSWLDHCIFEVPKHLREIDPKAYDPQLVSIGPFHRGKASLQPKEKHKWRLLRHLLDRTGHTVELYLEAMADLEEKTRSCYSVSLDHIESREFVEMMLLDACFIIELINASVKGFIHGGFSWGDPIFTTRGFLPCVQRDLLMLENQLPLFVLDRLYALTCDPEDHDSVSQLAVQFFDSVIPGCHNLELELMKINEPGLHLLQVIRQCLLPTKSAFLSIGCDPEIKQQPQALMHCVTALRTSGVKLQKKVTDKFLDIEFKKGILYIPKLVIHDSTKAIFLNLMAYEQCYPHCSNDVTSYVTFMDGLINTSRDVGYLRFEGIIDHGLGSDEEVATLFNKICRQFVFDINDCYLSALSIEVNRYYDYKWNTWRALLKHDYVSNPWAIVSLLAAIFLIGLTLTQTLYSVLAYYIPPP</sequence>
<keyword evidence="3" id="KW-1185">Reference proteome</keyword>
<dbReference type="Proteomes" id="UP001141806">
    <property type="component" value="Unassembled WGS sequence"/>
</dbReference>
<organism evidence="2 3">
    <name type="scientific">Protea cynaroides</name>
    <dbReference type="NCBI Taxonomy" id="273540"/>
    <lineage>
        <taxon>Eukaryota</taxon>
        <taxon>Viridiplantae</taxon>
        <taxon>Streptophyta</taxon>
        <taxon>Embryophyta</taxon>
        <taxon>Tracheophyta</taxon>
        <taxon>Spermatophyta</taxon>
        <taxon>Magnoliopsida</taxon>
        <taxon>Proteales</taxon>
        <taxon>Proteaceae</taxon>
        <taxon>Protea</taxon>
    </lineage>
</organism>
<accession>A0A9Q0H8Y1</accession>
<evidence type="ECO:0000313" key="3">
    <source>
        <dbReference type="Proteomes" id="UP001141806"/>
    </source>
</evidence>
<evidence type="ECO:0000256" key="1">
    <source>
        <dbReference type="SAM" id="Phobius"/>
    </source>
</evidence>
<name>A0A9Q0H8Y1_9MAGN</name>
<dbReference type="PANTHER" id="PTHR31170">
    <property type="entry name" value="BNAC04G53230D PROTEIN"/>
    <property type="match status" value="1"/>
</dbReference>
<evidence type="ECO:0000313" key="2">
    <source>
        <dbReference type="EMBL" id="KAJ4961439.1"/>
    </source>
</evidence>
<dbReference type="Pfam" id="PF03140">
    <property type="entry name" value="DUF247"/>
    <property type="match status" value="1"/>
</dbReference>
<keyword evidence="1" id="KW-0812">Transmembrane</keyword>
<feature type="transmembrane region" description="Helical" evidence="1">
    <location>
        <begin position="482"/>
        <end position="510"/>
    </location>
</feature>
<comment type="caution">
    <text evidence="2">The sequence shown here is derived from an EMBL/GenBank/DDBJ whole genome shotgun (WGS) entry which is preliminary data.</text>
</comment>
<dbReference type="InterPro" id="IPR004158">
    <property type="entry name" value="DUF247_pln"/>
</dbReference>